<protein>
    <recommendedName>
        <fullName evidence="15">Response regulatory domain-containing protein</fullName>
    </recommendedName>
</protein>
<dbReference type="EMBL" id="JAGGNH010000005">
    <property type="protein sequence ID" value="KAJ0972782.1"/>
    <property type="molecule type" value="Genomic_DNA"/>
</dbReference>
<feature type="modified residue" description="4-aspartylphosphate" evidence="9">
    <location>
        <position position="161"/>
    </location>
</feature>
<feature type="compositionally biased region" description="Basic and acidic residues" evidence="10">
    <location>
        <begin position="860"/>
        <end position="869"/>
    </location>
</feature>
<feature type="region of interest" description="Disordered" evidence="10">
    <location>
        <begin position="28"/>
        <end position="50"/>
    </location>
</feature>
<evidence type="ECO:0000256" key="5">
    <source>
        <dbReference type="ARBA" id="ARBA00023125"/>
    </source>
</evidence>
<dbReference type="PANTHER" id="PTHR43874:SF137">
    <property type="entry name" value="TWO-COMPONENT RESPONSE REGULATOR ARR11"/>
    <property type="match status" value="1"/>
</dbReference>
<comment type="caution">
    <text evidence="13">The sequence shown here is derived from an EMBL/GenBank/DDBJ whole genome shotgun (WGS) entry which is preliminary data.</text>
</comment>
<dbReference type="AlphaFoldDB" id="A0A9D5HE27"/>
<feature type="compositionally biased region" description="Basic and acidic residues" evidence="10">
    <location>
        <begin position="625"/>
        <end position="655"/>
    </location>
</feature>
<dbReference type="Gene3D" id="1.10.10.60">
    <property type="entry name" value="Homeodomain-like"/>
    <property type="match status" value="1"/>
</dbReference>
<feature type="region of interest" description="Disordered" evidence="10">
    <location>
        <begin position="333"/>
        <end position="352"/>
    </location>
</feature>
<keyword evidence="8" id="KW-0539">Nucleus</keyword>
<organism evidence="13 14">
    <name type="scientific">Dioscorea zingiberensis</name>
    <dbReference type="NCBI Taxonomy" id="325984"/>
    <lineage>
        <taxon>Eukaryota</taxon>
        <taxon>Viridiplantae</taxon>
        <taxon>Streptophyta</taxon>
        <taxon>Embryophyta</taxon>
        <taxon>Tracheophyta</taxon>
        <taxon>Spermatophyta</taxon>
        <taxon>Magnoliopsida</taxon>
        <taxon>Liliopsida</taxon>
        <taxon>Dioscoreales</taxon>
        <taxon>Dioscoreaceae</taxon>
        <taxon>Dioscorea</taxon>
    </lineage>
</organism>
<keyword evidence="14" id="KW-1185">Reference proteome</keyword>
<evidence type="ECO:0000256" key="8">
    <source>
        <dbReference type="ARBA" id="ARBA00023242"/>
    </source>
</evidence>
<dbReference type="GO" id="GO:0003677">
    <property type="term" value="F:DNA binding"/>
    <property type="evidence" value="ECO:0007669"/>
    <property type="project" value="UniProtKB-KW"/>
</dbReference>
<feature type="region of interest" description="Disordered" evidence="10">
    <location>
        <begin position="549"/>
        <end position="666"/>
    </location>
</feature>
<evidence type="ECO:0008006" key="15">
    <source>
        <dbReference type="Google" id="ProtNLM"/>
    </source>
</evidence>
<dbReference type="InterPro" id="IPR009057">
    <property type="entry name" value="Homeodomain-like_sf"/>
</dbReference>
<reference evidence="13" key="1">
    <citation type="submission" date="2021-03" db="EMBL/GenBank/DDBJ databases">
        <authorList>
            <person name="Li Z."/>
            <person name="Yang C."/>
        </authorList>
    </citation>
    <scope>NUCLEOTIDE SEQUENCE</scope>
    <source>
        <strain evidence="13">Dzin_1.0</strain>
        <tissue evidence="13">Leaf</tissue>
    </source>
</reference>
<evidence type="ECO:0000259" key="12">
    <source>
        <dbReference type="PROSITE" id="PS51294"/>
    </source>
</evidence>
<evidence type="ECO:0000259" key="11">
    <source>
        <dbReference type="PROSITE" id="PS50110"/>
    </source>
</evidence>
<accession>A0A9D5HE27</accession>
<evidence type="ECO:0000256" key="2">
    <source>
        <dbReference type="ARBA" id="ARBA00022553"/>
    </source>
</evidence>
<feature type="region of interest" description="Disordered" evidence="10">
    <location>
        <begin position="687"/>
        <end position="734"/>
    </location>
</feature>
<dbReference type="InterPro" id="IPR011006">
    <property type="entry name" value="CheY-like_superfamily"/>
</dbReference>
<dbReference type="GO" id="GO:0005634">
    <property type="term" value="C:nucleus"/>
    <property type="evidence" value="ECO:0007669"/>
    <property type="project" value="UniProtKB-SubCell"/>
</dbReference>
<reference evidence="13" key="2">
    <citation type="journal article" date="2022" name="Hortic Res">
        <title>The genome of Dioscorea zingiberensis sheds light on the biosynthesis, origin and evolution of the medicinally important diosgenin saponins.</title>
        <authorList>
            <person name="Li Y."/>
            <person name="Tan C."/>
            <person name="Li Z."/>
            <person name="Guo J."/>
            <person name="Li S."/>
            <person name="Chen X."/>
            <person name="Wang C."/>
            <person name="Dai X."/>
            <person name="Yang H."/>
            <person name="Song W."/>
            <person name="Hou L."/>
            <person name="Xu J."/>
            <person name="Tong Z."/>
            <person name="Xu A."/>
            <person name="Yuan X."/>
            <person name="Wang W."/>
            <person name="Yang Q."/>
            <person name="Chen L."/>
            <person name="Sun Z."/>
            <person name="Wang K."/>
            <person name="Pan B."/>
            <person name="Chen J."/>
            <person name="Bao Y."/>
            <person name="Liu F."/>
            <person name="Qi X."/>
            <person name="Gang D.R."/>
            <person name="Wen J."/>
            <person name="Li J."/>
        </authorList>
    </citation>
    <scope>NUCLEOTIDE SEQUENCE</scope>
    <source>
        <strain evidence="13">Dzin_1.0</strain>
    </source>
</reference>
<feature type="region of interest" description="Disordered" evidence="10">
    <location>
        <begin position="91"/>
        <end position="111"/>
    </location>
</feature>
<dbReference type="SMART" id="SM00448">
    <property type="entry name" value="REC"/>
    <property type="match status" value="1"/>
</dbReference>
<keyword evidence="3" id="KW-0902">Two-component regulatory system</keyword>
<sequence length="971" mass="108293">MAASPTAFGDADEWEVCNDDGFVYKRRRRWRHPESPPLPAPLNDPEAELRRRRRARKKQCLLAIRDKYLTELAQWETLSSSLLTSPLPPPPPVAAAALSPPQPSSQGPPCQPLVDDLLSQAEAQELMLQKLTQTLTTCGLATVALHLLQERKDKFDIVISDVNMPDMDGFKLLEHVGLEMDLPVIMMSVDGETSRVKEIESHDSNEDIQILRTRYEDFDERHVFSGVDSVRKQKDVDNKELADQEYSDSSAVKKARVVWTVDLHQKLVEAVNQIGFDKVGPKKILDLMNVPGLTRENVASHLQEWSRKVSASSKKTRTNDLRPRWRTMEAKRIAPPAKQNGTTGKTEPKQHHLSVPIDSEMVRGKEAMKTYTIVTITKVREGMVTSGILSVALQDALGRREGWSSKQFTNGQYLVECPSPEEARELERVGIIHLPKFSISCELYTPDIDATGKADGECRWVEVKGMPLFCWHRDVAARLLKPVGDLIRIDERGTAFANVIRAALRIRRGEELPTIINVNTGIRKYTLYVRMERGQPRLPWDEGYEKVTLPPIAPASNTGGTEPHPMQNHGNDQGAPKPRATREEKGKSIMTEETEMQNKWRRRPPSGIVIREDDRRSPELGNMENRSDRAHERSQPVDNRRERMRTQRPLSEDRGSAGVTAAAGYDSEVDRVRRTLANGNDTCVPAGTRSTCTQSAPKGNRPPNASKTRGEGGPSEMGNELHNGRALSDPFGPDGNSCEPMHPDGNLSHLDGPITNIMPTTIMNDGPKSHLNYTGTQTLVDEHIEKENPNLTESAPSLFHEGNHIINLGEGLTLDITKMTPRLIQGEWQLITEEVWSLLAEKEDNSLNTKGPSITVAELGGEKEKDKEAPPPPKTRGRPRKNKPEEATNGKHGPTPSKNKRKAHVEETEGTSSNTFSVPLTLATWPDMNMITTALKVGVDIQQIGDDNSTYLAHMRQLEAERAREAIKGGK</sequence>
<dbReference type="InterPro" id="IPR045279">
    <property type="entry name" value="ARR-like"/>
</dbReference>
<dbReference type="InterPro" id="IPR001789">
    <property type="entry name" value="Sig_transdc_resp-reg_receiver"/>
</dbReference>
<dbReference type="SUPFAM" id="SSF46689">
    <property type="entry name" value="Homeodomain-like"/>
    <property type="match status" value="1"/>
</dbReference>
<keyword evidence="7" id="KW-0804">Transcription</keyword>
<dbReference type="OrthoDB" id="60033at2759"/>
<dbReference type="GO" id="GO:0000160">
    <property type="term" value="P:phosphorelay signal transduction system"/>
    <property type="evidence" value="ECO:0007669"/>
    <property type="project" value="UniProtKB-KW"/>
</dbReference>
<dbReference type="PANTHER" id="PTHR43874">
    <property type="entry name" value="TWO-COMPONENT RESPONSE REGULATOR"/>
    <property type="match status" value="1"/>
</dbReference>
<feature type="compositionally biased region" description="Low complexity" evidence="10">
    <location>
        <begin position="94"/>
        <end position="108"/>
    </location>
</feature>
<dbReference type="FunFam" id="1.10.10.60:FF:000007">
    <property type="entry name" value="Two-component response regulator"/>
    <property type="match status" value="1"/>
</dbReference>
<evidence type="ECO:0000256" key="4">
    <source>
        <dbReference type="ARBA" id="ARBA00023015"/>
    </source>
</evidence>
<evidence type="ECO:0000256" key="3">
    <source>
        <dbReference type="ARBA" id="ARBA00023012"/>
    </source>
</evidence>
<dbReference type="PROSITE" id="PS51294">
    <property type="entry name" value="HTH_MYB"/>
    <property type="match status" value="1"/>
</dbReference>
<feature type="domain" description="HTH myb-type" evidence="12">
    <location>
        <begin position="251"/>
        <end position="310"/>
    </location>
</feature>
<feature type="region of interest" description="Disordered" evidence="10">
    <location>
        <begin position="846"/>
        <end position="914"/>
    </location>
</feature>
<evidence type="ECO:0000313" key="13">
    <source>
        <dbReference type="EMBL" id="KAJ0972782.1"/>
    </source>
</evidence>
<keyword evidence="4" id="KW-0805">Transcription regulation</keyword>
<evidence type="ECO:0000256" key="6">
    <source>
        <dbReference type="ARBA" id="ARBA00023159"/>
    </source>
</evidence>
<name>A0A9D5HE27_9LILI</name>
<dbReference type="PROSITE" id="PS50110">
    <property type="entry name" value="RESPONSE_REGULATORY"/>
    <property type="match status" value="1"/>
</dbReference>
<dbReference type="InterPro" id="IPR001005">
    <property type="entry name" value="SANT/Myb"/>
</dbReference>
<gene>
    <name evidence="13" type="ORF">J5N97_020741</name>
</gene>
<evidence type="ECO:0000256" key="10">
    <source>
        <dbReference type="SAM" id="MobiDB-lite"/>
    </source>
</evidence>
<dbReference type="InterPro" id="IPR006447">
    <property type="entry name" value="Myb_dom_plants"/>
</dbReference>
<proteinExistence type="predicted"/>
<feature type="compositionally biased region" description="Polar residues" evidence="10">
    <location>
        <begin position="688"/>
        <end position="707"/>
    </location>
</feature>
<dbReference type="Pfam" id="PF00072">
    <property type="entry name" value="Response_reg"/>
    <property type="match status" value="1"/>
</dbReference>
<evidence type="ECO:0000256" key="9">
    <source>
        <dbReference type="PROSITE-ProRule" id="PRU00169"/>
    </source>
</evidence>
<dbReference type="GO" id="GO:0009736">
    <property type="term" value="P:cytokinin-activated signaling pathway"/>
    <property type="evidence" value="ECO:0007669"/>
    <property type="project" value="InterPro"/>
</dbReference>
<dbReference type="Proteomes" id="UP001085076">
    <property type="component" value="Miscellaneous, Linkage group lg05"/>
</dbReference>
<feature type="domain" description="Response regulatory" evidence="11">
    <location>
        <begin position="110"/>
        <end position="226"/>
    </location>
</feature>
<dbReference type="Pfam" id="PF00249">
    <property type="entry name" value="Myb_DNA-binding"/>
    <property type="match status" value="1"/>
</dbReference>
<evidence type="ECO:0000256" key="7">
    <source>
        <dbReference type="ARBA" id="ARBA00023163"/>
    </source>
</evidence>
<keyword evidence="6" id="KW-0010">Activator</keyword>
<keyword evidence="2 9" id="KW-0597">Phosphoprotein</keyword>
<dbReference type="SUPFAM" id="SSF52172">
    <property type="entry name" value="CheY-like"/>
    <property type="match status" value="1"/>
</dbReference>
<dbReference type="NCBIfam" id="TIGR01557">
    <property type="entry name" value="myb_SHAQKYF"/>
    <property type="match status" value="1"/>
</dbReference>
<comment type="subcellular location">
    <subcellularLocation>
        <location evidence="1">Nucleus</location>
    </subcellularLocation>
</comment>
<evidence type="ECO:0000256" key="1">
    <source>
        <dbReference type="ARBA" id="ARBA00004123"/>
    </source>
</evidence>
<evidence type="ECO:0000313" key="14">
    <source>
        <dbReference type="Proteomes" id="UP001085076"/>
    </source>
</evidence>
<keyword evidence="5" id="KW-0238">DNA-binding</keyword>
<dbReference type="InterPro" id="IPR017930">
    <property type="entry name" value="Myb_dom"/>
</dbReference>
<dbReference type="Gene3D" id="3.40.50.2300">
    <property type="match status" value="1"/>
</dbReference>